<accession>A0A7L8ZNS3</accession>
<gene>
    <name evidence="1" type="ORF">pEaSNUABM47_00473</name>
</gene>
<evidence type="ECO:0000313" key="2">
    <source>
        <dbReference type="Proteomes" id="UP000594024"/>
    </source>
</evidence>
<protein>
    <submittedName>
        <fullName evidence="1">Uncharacterized protein</fullName>
    </submittedName>
</protein>
<name>A0A7L8ZNS3_9CAUD</name>
<organism evidence="1 2">
    <name type="scientific">Erwinia phage pEa_SNUABM_47</name>
    <dbReference type="NCBI Taxonomy" id="2768774"/>
    <lineage>
        <taxon>Viruses</taxon>
        <taxon>Duplodnaviria</taxon>
        <taxon>Heunggongvirae</taxon>
        <taxon>Uroviricota</taxon>
        <taxon>Caudoviricetes</taxon>
        <taxon>Eneladusvirus</taxon>
        <taxon>Eneladusvirus BF</taxon>
    </lineage>
</organism>
<reference evidence="1 2" key="1">
    <citation type="submission" date="2020-08" db="EMBL/GenBank/DDBJ databases">
        <title>Complete genome sequence of Erwinia phage pEa_SNUABM_47.</title>
        <authorList>
            <person name="Kim S.G."/>
            <person name="Lee S.B."/>
            <person name="Park S.C."/>
        </authorList>
    </citation>
    <scope>NUCLEOTIDE SEQUENCE [LARGE SCALE GENOMIC DNA]</scope>
</reference>
<evidence type="ECO:0000313" key="1">
    <source>
        <dbReference type="EMBL" id="QOI71937.1"/>
    </source>
</evidence>
<sequence length="75" mass="8774">MKRNYFHFVTFTKPKVSTAKSADDVAQLIEDTINKMQEDGEKYGEIHIDMPEDLTPEEQQMFIEEIMKRFGGTDE</sequence>
<dbReference type="EMBL" id="MT939487">
    <property type="protein sequence ID" value="QOI71937.1"/>
    <property type="molecule type" value="Genomic_DNA"/>
</dbReference>
<dbReference type="Proteomes" id="UP000594024">
    <property type="component" value="Segment"/>
</dbReference>
<proteinExistence type="predicted"/>